<reference evidence="2 3" key="1">
    <citation type="journal article" date="2013" name="PLoS ONE">
        <title>Genomic and secretomic analyses reveal unique features of the lignocellulolytic enzyme system of Penicillium decumbens.</title>
        <authorList>
            <person name="Liu G."/>
            <person name="Zhang L."/>
            <person name="Wei X."/>
            <person name="Zou G."/>
            <person name="Qin Y."/>
            <person name="Ma L."/>
            <person name="Li J."/>
            <person name="Zheng H."/>
            <person name="Wang S."/>
            <person name="Wang C."/>
            <person name="Xun L."/>
            <person name="Zhao G.-P."/>
            <person name="Zhou Z."/>
            <person name="Qu Y."/>
        </authorList>
    </citation>
    <scope>NUCLEOTIDE SEQUENCE [LARGE SCALE GENOMIC DNA]</scope>
    <source>
        <strain evidence="3">114-2 / CGMCC 5302</strain>
    </source>
</reference>
<sequence length="351" mass="38079">MPAPSLKHLATITAIKHVKSINDVGNLPYALVRPILMRVDNPEKLHAMELLSPYLAEADQEIWLELIKRDIPQWQTYDLPQQSNRWYDIYCDLQAEVQRELDADAAKLKMAIDGIKSERAQLQPKVMNSIPRGARSSRPRIMSRGLTISRPGTMSAPDARKKSAIFAPQRRNTALAVPTKHLNNRATQVKKAPLSLIEAHRRPAESPLPKRENGPGRMSVPGRTASGPSHAAAQSPSSSSLADREARLRAIASGKPIPPRPLPSSSSSGAGTDRSRTAGHSLSSAKEGLSPGKKITPKRKATSSPPQSTRASGPPTAAPGDTGSEPAARPALGRKRSEVDIFLRPKKKRIV</sequence>
<dbReference type="PANTHER" id="PTHR15141">
    <property type="entry name" value="TRANSCRIPTION ELONGATION FACTOR B POLYPEPTIDE 3"/>
    <property type="match status" value="1"/>
</dbReference>
<dbReference type="STRING" id="933388.S7ZET9"/>
<feature type="region of interest" description="Disordered" evidence="1">
    <location>
        <begin position="182"/>
        <end position="351"/>
    </location>
</feature>
<feature type="compositionally biased region" description="Low complexity" evidence="1">
    <location>
        <begin position="225"/>
        <end position="241"/>
    </location>
</feature>
<evidence type="ECO:0000313" key="2">
    <source>
        <dbReference type="EMBL" id="EPS29185.1"/>
    </source>
</evidence>
<dbReference type="InterPro" id="IPR051870">
    <property type="entry name" value="Elongin-A_domain"/>
</dbReference>
<dbReference type="Pfam" id="PF06881">
    <property type="entry name" value="Elongin_A"/>
    <property type="match status" value="1"/>
</dbReference>
<protein>
    <recommendedName>
        <fullName evidence="4">RNA polymerase II transcription factor SIII subunit A</fullName>
    </recommendedName>
</protein>
<dbReference type="eggNOG" id="ENOG502SQF2">
    <property type="taxonomic scope" value="Eukaryota"/>
</dbReference>
<gene>
    <name evidence="2" type="ORF">PDE_04134</name>
</gene>
<dbReference type="GO" id="GO:0006368">
    <property type="term" value="P:transcription elongation by RNA polymerase II"/>
    <property type="evidence" value="ECO:0007669"/>
    <property type="project" value="InterPro"/>
</dbReference>
<name>S7ZET9_PENO1</name>
<accession>S7ZET9</accession>
<dbReference type="InterPro" id="IPR010684">
    <property type="entry name" value="RNA_pol_II_trans_fac_SIII_A"/>
</dbReference>
<dbReference type="HOGENOM" id="CLU_048904_1_0_1"/>
<feature type="compositionally biased region" description="Polar residues" evidence="1">
    <location>
        <begin position="302"/>
        <end position="311"/>
    </location>
</feature>
<dbReference type="Proteomes" id="UP000019376">
    <property type="component" value="Unassembled WGS sequence"/>
</dbReference>
<proteinExistence type="predicted"/>
<dbReference type="GO" id="GO:0070449">
    <property type="term" value="C:elongin complex"/>
    <property type="evidence" value="ECO:0007669"/>
    <property type="project" value="InterPro"/>
</dbReference>
<evidence type="ECO:0000256" key="1">
    <source>
        <dbReference type="SAM" id="MobiDB-lite"/>
    </source>
</evidence>
<dbReference type="AlphaFoldDB" id="S7ZET9"/>
<organism evidence="2 3">
    <name type="scientific">Penicillium oxalicum (strain 114-2 / CGMCC 5302)</name>
    <name type="common">Penicillium decumbens</name>
    <dbReference type="NCBI Taxonomy" id="933388"/>
    <lineage>
        <taxon>Eukaryota</taxon>
        <taxon>Fungi</taxon>
        <taxon>Dikarya</taxon>
        <taxon>Ascomycota</taxon>
        <taxon>Pezizomycotina</taxon>
        <taxon>Eurotiomycetes</taxon>
        <taxon>Eurotiomycetidae</taxon>
        <taxon>Eurotiales</taxon>
        <taxon>Aspergillaceae</taxon>
        <taxon>Penicillium</taxon>
    </lineage>
</organism>
<feature type="compositionally biased region" description="Low complexity" evidence="1">
    <location>
        <begin position="263"/>
        <end position="272"/>
    </location>
</feature>
<keyword evidence="3" id="KW-1185">Reference proteome</keyword>
<dbReference type="OrthoDB" id="21513at2759"/>
<dbReference type="PANTHER" id="PTHR15141:SF76">
    <property type="entry name" value="TRANSCRIPTION ELONGATION FACTOR B POLYPEPTIDE 3"/>
    <property type="match status" value="1"/>
</dbReference>
<evidence type="ECO:0000313" key="3">
    <source>
        <dbReference type="Proteomes" id="UP000019376"/>
    </source>
</evidence>
<evidence type="ECO:0008006" key="4">
    <source>
        <dbReference type="Google" id="ProtNLM"/>
    </source>
</evidence>
<feature type="compositionally biased region" description="Basic and acidic residues" evidence="1">
    <location>
        <begin position="198"/>
        <end position="214"/>
    </location>
</feature>
<dbReference type="PhylomeDB" id="S7ZET9"/>
<dbReference type="EMBL" id="KB644411">
    <property type="protein sequence ID" value="EPS29185.1"/>
    <property type="molecule type" value="Genomic_DNA"/>
</dbReference>
<dbReference type="Gene3D" id="6.10.250.3180">
    <property type="match status" value="1"/>
</dbReference>